<dbReference type="Pfam" id="PF03159">
    <property type="entry name" value="XRN_N"/>
    <property type="match status" value="1"/>
</dbReference>
<comment type="similarity">
    <text evidence="1">Belongs to the asteroid family.</text>
</comment>
<feature type="domain" description="Asteroid" evidence="4">
    <location>
        <begin position="153"/>
        <end position="396"/>
    </location>
</feature>
<evidence type="ECO:0008006" key="7">
    <source>
        <dbReference type="Google" id="ProtNLM"/>
    </source>
</evidence>
<organism evidence="5 6">
    <name type="scientific">Apophysomyces ossiformis</name>
    <dbReference type="NCBI Taxonomy" id="679940"/>
    <lineage>
        <taxon>Eukaryota</taxon>
        <taxon>Fungi</taxon>
        <taxon>Fungi incertae sedis</taxon>
        <taxon>Mucoromycota</taxon>
        <taxon>Mucoromycotina</taxon>
        <taxon>Mucoromycetes</taxon>
        <taxon>Mucorales</taxon>
        <taxon>Mucorineae</taxon>
        <taxon>Mucoraceae</taxon>
        <taxon>Apophysomyces</taxon>
    </lineage>
</organism>
<comment type="caution">
    <text evidence="5">The sequence shown here is derived from an EMBL/GenBank/DDBJ whole genome shotgun (WGS) entry which is preliminary data.</text>
</comment>
<evidence type="ECO:0000256" key="2">
    <source>
        <dbReference type="SAM" id="MobiDB-lite"/>
    </source>
</evidence>
<dbReference type="AlphaFoldDB" id="A0A8H7BW75"/>
<dbReference type="InterPro" id="IPR029060">
    <property type="entry name" value="PIN-like_dom_sf"/>
</dbReference>
<feature type="region of interest" description="Disordered" evidence="2">
    <location>
        <begin position="611"/>
        <end position="635"/>
    </location>
</feature>
<dbReference type="InterPro" id="IPR004859">
    <property type="entry name" value="Xrn1_N"/>
</dbReference>
<evidence type="ECO:0000313" key="6">
    <source>
        <dbReference type="Proteomes" id="UP000605846"/>
    </source>
</evidence>
<proteinExistence type="inferred from homology"/>
<evidence type="ECO:0000259" key="3">
    <source>
        <dbReference type="Pfam" id="PF03159"/>
    </source>
</evidence>
<reference evidence="5" key="1">
    <citation type="submission" date="2020-01" db="EMBL/GenBank/DDBJ databases">
        <title>Genome Sequencing of Three Apophysomyces-Like Fungal Strains Confirms a Novel Fungal Genus in the Mucoromycota with divergent Burkholderia-like Endosymbiotic Bacteria.</title>
        <authorList>
            <person name="Stajich J.E."/>
            <person name="Macias A.M."/>
            <person name="Carter-House D."/>
            <person name="Lovett B."/>
            <person name="Kasson L.R."/>
            <person name="Berry K."/>
            <person name="Grigoriev I."/>
            <person name="Chang Y."/>
            <person name="Spatafora J."/>
            <person name="Kasson M.T."/>
        </authorList>
    </citation>
    <scope>NUCLEOTIDE SEQUENCE</scope>
    <source>
        <strain evidence="5">NRRL A-21654</strain>
    </source>
</reference>
<gene>
    <name evidence="5" type="ORF">EC973_008987</name>
</gene>
<keyword evidence="6" id="KW-1185">Reference proteome</keyword>
<evidence type="ECO:0000256" key="1">
    <source>
        <dbReference type="ARBA" id="ARBA00007398"/>
    </source>
</evidence>
<protein>
    <recommendedName>
        <fullName evidence="7">Asteroid domain-containing protein</fullName>
    </recommendedName>
</protein>
<dbReference type="Gene3D" id="3.40.50.1010">
    <property type="entry name" value="5'-nuclease"/>
    <property type="match status" value="1"/>
</dbReference>
<feature type="domain" description="Xrn1 N-terminal" evidence="3">
    <location>
        <begin position="1"/>
        <end position="127"/>
    </location>
</feature>
<dbReference type="GO" id="GO:0004527">
    <property type="term" value="F:exonuclease activity"/>
    <property type="evidence" value="ECO:0007669"/>
    <property type="project" value="InterPro"/>
</dbReference>
<dbReference type="Proteomes" id="UP000605846">
    <property type="component" value="Unassembled WGS sequence"/>
</dbReference>
<sequence>MGIHGLSTFIQAHPSLGSPQTWELDHKNQDHFIIDGNAFVHHCASINKADWTYGGQYHKIADACRRYIATMQQAGIVLTFLFDGALPKEKQQTRIKRYRSYIDRVALTMNTMDQINQNNRNGTSENAIQYCSDLFLIPPLTLEVCVQTIRDSNVTVHVCHGEADGEVVRLAHQSNGYVVSKDSDMHVYPRVGKGYIPLDTLQIGSNIVATVYRPEALSSLLQLDVDMLPLFGTMLGNDYLDVEVVRFPIMQWCAEQGISCKRWPKYVAEFLRKTGGEIGHIADALRPILLKSGMSAKQERADKLEEWITASVNRYTNPHAALAGQVYKSRQILDIEETRTFWSSIFLEDVNCEASWIVSRPLRQYLYTMVALSEDTTPPIVTEYIREKQHLEDVNVAGLSLPEIGELLGKDVTQAMLNQDIRLRKELFFRSHACRSTELEHIAVGLHPLILCLRYLVHQSAIRGSKLANYEVIALVVAGLKSLAPVIHIDVPQRTSTGVPILKKRSLHLTSQLQSVLYSSYLLDQALGLSMYTPDVLAHIYDGVEVHYQLQIARQGASVGKMLAGASHECIQLVVDVFKSVMAGLEDTVVIVFDYNKPDWLKYGNMKKAGQKLSNSKDRVTKRPQAKGKKTNNQPLAKAGANAFDVLSFGCQFEE</sequence>
<dbReference type="InterPro" id="IPR026832">
    <property type="entry name" value="Asteroid"/>
</dbReference>
<dbReference type="PANTHER" id="PTHR15665">
    <property type="entry name" value="ASTEROID PROTEIN"/>
    <property type="match status" value="1"/>
</dbReference>
<dbReference type="OrthoDB" id="25987at2759"/>
<name>A0A8H7BW75_9FUNG</name>
<accession>A0A8H7BW75</accession>
<dbReference type="GO" id="GO:0003676">
    <property type="term" value="F:nucleic acid binding"/>
    <property type="evidence" value="ECO:0007669"/>
    <property type="project" value="InterPro"/>
</dbReference>
<dbReference type="InterPro" id="IPR039436">
    <property type="entry name" value="Asteroid_dom"/>
</dbReference>
<evidence type="ECO:0000313" key="5">
    <source>
        <dbReference type="EMBL" id="KAF7726189.1"/>
    </source>
</evidence>
<dbReference type="Pfam" id="PF12813">
    <property type="entry name" value="XPG_I_2"/>
    <property type="match status" value="1"/>
</dbReference>
<dbReference type="EMBL" id="JABAYA010000082">
    <property type="protein sequence ID" value="KAF7726189.1"/>
    <property type="molecule type" value="Genomic_DNA"/>
</dbReference>
<evidence type="ECO:0000259" key="4">
    <source>
        <dbReference type="Pfam" id="PF12813"/>
    </source>
</evidence>
<dbReference type="SUPFAM" id="SSF88723">
    <property type="entry name" value="PIN domain-like"/>
    <property type="match status" value="1"/>
</dbReference>
<dbReference type="PANTHER" id="PTHR15665:SF1">
    <property type="entry name" value="PROTEIN ASTEROID HOMOLOG 1"/>
    <property type="match status" value="1"/>
</dbReference>